<evidence type="ECO:0000313" key="2">
    <source>
        <dbReference type="EMBL" id="AEX31638.1"/>
    </source>
</evidence>
<name>H2FGB4_9VIRU</name>
<feature type="non-terminal residue" evidence="2">
    <location>
        <position position="1"/>
    </location>
</feature>
<dbReference type="InterPro" id="IPR057114">
    <property type="entry name" value="Phage_H_T_join_C"/>
</dbReference>
<evidence type="ECO:0000259" key="1">
    <source>
        <dbReference type="Pfam" id="PF24215"/>
    </source>
</evidence>
<proteinExistence type="evidence at transcript level"/>
<feature type="domain" description="Putative phage head-tail joining protein C-terminal" evidence="1">
    <location>
        <begin position="45"/>
        <end position="130"/>
    </location>
</feature>
<accession>H2FGB4</accession>
<dbReference type="EMBL" id="JQ305794">
    <property type="protein sequence ID" value="AEX31638.1"/>
    <property type="molecule type" value="mRNA"/>
</dbReference>
<protein>
    <recommendedName>
        <fullName evidence="1">Putative phage head-tail joining protein C-terminal domain-containing protein</fullName>
    </recommendedName>
</protein>
<dbReference type="Pfam" id="PF24215">
    <property type="entry name" value="H_T_assoc"/>
    <property type="match status" value="1"/>
</dbReference>
<feature type="non-terminal residue" evidence="2">
    <location>
        <position position="130"/>
    </location>
</feature>
<sequence>PRSVLTEEIFTEISSRVVEERVYSKDSVLHGGHSLITKGESETGQKLFQWSGTIANWILRTWYWNPERTIVFDRNDSDDKVYDPYLVNFLCAVIPPDWRTNYPHINQFSVQYGGLEHGRWGTINIWECLL</sequence>
<organism evidence="2">
    <name type="scientific">Acropora pruinosa phage</name>
    <dbReference type="NCBI Taxonomy" id="1128741"/>
    <lineage>
        <taxon>Viruses</taxon>
    </lineage>
</organism>
<reference evidence="2" key="1">
    <citation type="submission" date="2011-12" db="EMBL/GenBank/DDBJ databases">
        <title>Acropora pruinosa hypothetical protein of a unknown phage.</title>
        <authorList>
            <person name="Xu C."/>
            <person name="Huang H."/>
            <person name="Yang J."/>
        </authorList>
    </citation>
    <scope>NUCLEOTIDE SEQUENCE</scope>
</reference>